<dbReference type="EMBL" id="CM056810">
    <property type="protein sequence ID" value="KAJ8643774.1"/>
    <property type="molecule type" value="Genomic_DNA"/>
</dbReference>
<proteinExistence type="predicted"/>
<evidence type="ECO:0000313" key="1">
    <source>
        <dbReference type="EMBL" id="KAJ8643774.1"/>
    </source>
</evidence>
<evidence type="ECO:0000313" key="2">
    <source>
        <dbReference type="Proteomes" id="UP001234297"/>
    </source>
</evidence>
<gene>
    <name evidence="1" type="ORF">MRB53_005522</name>
</gene>
<comment type="caution">
    <text evidence="1">The sequence shown here is derived from an EMBL/GenBank/DDBJ whole genome shotgun (WGS) entry which is preliminary data.</text>
</comment>
<accession>A0ACC2MDR8</accession>
<reference evidence="1 2" key="1">
    <citation type="journal article" date="2022" name="Hortic Res">
        <title>A haplotype resolved chromosomal level avocado genome allows analysis of novel avocado genes.</title>
        <authorList>
            <person name="Nath O."/>
            <person name="Fletcher S.J."/>
            <person name="Hayward A."/>
            <person name="Shaw L.M."/>
            <person name="Masouleh A.K."/>
            <person name="Furtado A."/>
            <person name="Henry R.J."/>
            <person name="Mitter N."/>
        </authorList>
    </citation>
    <scope>NUCLEOTIDE SEQUENCE [LARGE SCALE GENOMIC DNA]</scope>
    <source>
        <strain evidence="2">cv. Hass</strain>
    </source>
</reference>
<keyword evidence="2" id="KW-1185">Reference proteome</keyword>
<sequence length="111" mass="12428">MLATIFALKKDKGREYLGGSKFSMMRILTITLPKQALDSVSALDGTKDAFVAKISTRIYDDSTNDYASYKYSCAFSQIFPSQQLSSSFPSELDASFTIRTISTTYNYMHCN</sequence>
<dbReference type="Proteomes" id="UP001234297">
    <property type="component" value="Chromosome 2"/>
</dbReference>
<name>A0ACC2MDR8_PERAE</name>
<protein>
    <submittedName>
        <fullName evidence="1">Uncharacterized protein</fullName>
    </submittedName>
</protein>
<organism evidence="1 2">
    <name type="scientific">Persea americana</name>
    <name type="common">Avocado</name>
    <dbReference type="NCBI Taxonomy" id="3435"/>
    <lineage>
        <taxon>Eukaryota</taxon>
        <taxon>Viridiplantae</taxon>
        <taxon>Streptophyta</taxon>
        <taxon>Embryophyta</taxon>
        <taxon>Tracheophyta</taxon>
        <taxon>Spermatophyta</taxon>
        <taxon>Magnoliopsida</taxon>
        <taxon>Magnoliidae</taxon>
        <taxon>Laurales</taxon>
        <taxon>Lauraceae</taxon>
        <taxon>Persea</taxon>
    </lineage>
</organism>